<evidence type="ECO:0000313" key="3">
    <source>
        <dbReference type="EMBL" id="EDP53654.1"/>
    </source>
</evidence>
<dbReference type="PANTHER" id="PTHR37535:SF2">
    <property type="entry name" value="FINGER DOMAIN PROTEIN, PUTATIVE (AFU_ORTHOLOGUE AFUA_6G09300)-RELATED"/>
    <property type="match status" value="1"/>
</dbReference>
<dbReference type="OrthoDB" id="3544487at2759"/>
<feature type="coiled-coil region" evidence="1">
    <location>
        <begin position="593"/>
        <end position="643"/>
    </location>
</feature>
<name>B0XXI0_ASPFC</name>
<dbReference type="PhylomeDB" id="B0XXI0"/>
<protein>
    <recommendedName>
        <fullName evidence="5">C2H2-type domain-containing protein</fullName>
    </recommendedName>
</protein>
<dbReference type="Proteomes" id="UP000001699">
    <property type="component" value="Unassembled WGS sequence"/>
</dbReference>
<feature type="region of interest" description="Disordered" evidence="2">
    <location>
        <begin position="714"/>
        <end position="742"/>
    </location>
</feature>
<organism evidence="3 4">
    <name type="scientific">Aspergillus fumigatus (strain CBS 144.89 / FGSC A1163 / CEA10)</name>
    <name type="common">Neosartorya fumigata</name>
    <dbReference type="NCBI Taxonomy" id="451804"/>
    <lineage>
        <taxon>Eukaryota</taxon>
        <taxon>Fungi</taxon>
        <taxon>Dikarya</taxon>
        <taxon>Ascomycota</taxon>
        <taxon>Pezizomycotina</taxon>
        <taxon>Eurotiomycetes</taxon>
        <taxon>Eurotiomycetidae</taxon>
        <taxon>Eurotiales</taxon>
        <taxon>Aspergillaceae</taxon>
        <taxon>Aspergillus</taxon>
        <taxon>Aspergillus subgen. Fumigati</taxon>
    </lineage>
</organism>
<feature type="compositionally biased region" description="Low complexity" evidence="2">
    <location>
        <begin position="64"/>
        <end position="74"/>
    </location>
</feature>
<evidence type="ECO:0000256" key="1">
    <source>
        <dbReference type="SAM" id="Coils"/>
    </source>
</evidence>
<evidence type="ECO:0000313" key="4">
    <source>
        <dbReference type="Proteomes" id="UP000001699"/>
    </source>
</evidence>
<feature type="region of interest" description="Disordered" evidence="2">
    <location>
        <begin position="27"/>
        <end position="112"/>
    </location>
</feature>
<reference evidence="3 4" key="1">
    <citation type="journal article" date="2008" name="PLoS Genet.">
        <title>Genomic islands in the pathogenic filamentous fungus Aspergillus fumigatus.</title>
        <authorList>
            <person name="Fedorova N.D."/>
            <person name="Khaldi N."/>
            <person name="Joardar V.S."/>
            <person name="Maiti R."/>
            <person name="Amedeo P."/>
            <person name="Anderson M.J."/>
            <person name="Crabtree J."/>
            <person name="Silva J.C."/>
            <person name="Badger J.H."/>
            <person name="Albarraq A."/>
            <person name="Angiuoli S."/>
            <person name="Bussey H."/>
            <person name="Bowyer P."/>
            <person name="Cotty P.J."/>
            <person name="Dyer P.S."/>
            <person name="Egan A."/>
            <person name="Galens K."/>
            <person name="Fraser-Liggett C.M."/>
            <person name="Haas B.J."/>
            <person name="Inman J.M."/>
            <person name="Kent R."/>
            <person name="Lemieux S."/>
            <person name="Malavazi I."/>
            <person name="Orvis J."/>
            <person name="Roemer T."/>
            <person name="Ronning C.M."/>
            <person name="Sundaram J.P."/>
            <person name="Sutton G."/>
            <person name="Turner G."/>
            <person name="Venter J.C."/>
            <person name="White O.R."/>
            <person name="Whitty B.R."/>
            <person name="Youngman P."/>
            <person name="Wolfe K.H."/>
            <person name="Goldman G.H."/>
            <person name="Wortman J.R."/>
            <person name="Jiang B."/>
            <person name="Denning D.W."/>
            <person name="Nierman W.C."/>
        </authorList>
    </citation>
    <scope>NUCLEOTIDE SEQUENCE [LARGE SCALE GENOMIC DNA]</scope>
    <source>
        <strain evidence="4">CBS 144.89 / FGSC A1163 / CEA10</strain>
    </source>
</reference>
<dbReference type="InterPro" id="IPR021842">
    <property type="entry name" value="DUF3435"/>
</dbReference>
<evidence type="ECO:0008006" key="5">
    <source>
        <dbReference type="Google" id="ProtNLM"/>
    </source>
</evidence>
<accession>B0XXI0</accession>
<dbReference type="VEuPathDB" id="FungiDB:AFUB_048400"/>
<dbReference type="HOGENOM" id="CLU_015282_2_0_1"/>
<proteinExistence type="predicted"/>
<sequence>MVPPGARYNGASSSSASFRDITYSPTCLCPWQRFPSFRTTSPRTTPTMVTRSQQLTPDDESQDSDASSSVSEIFSDCESDSDSNSDLELDSEDSDDEDDSPEDFSNDDGQLPPEYYLEQAESLDISQLRQKRYSDGTQEKLDETRKYWNRYCQHIGVDAVQQWKKVSDSDETVRFLYSFFVWRCDIRRGKNGRHTPGIQYKSSLDSFWKWWHLILKQETGFGLSKETIVKVQDVIAMVANEKRLNLDRRPKKNMYIEDVAEFARVLLTTTEMTFDCGWQRIQLLFYCQLAAITASRPKALLHLRYRDIGVTLIRDPEGGRPRLFIFLKPDFTKRFLGKKAANEFKIPEIIFDPTLVLSPHVCLLSMLFHIKGFKTISTNGPVLDCSEKLYSLGVLDGKGQQQLKLRAEILDKFVFCQVEREPTGYRIALEKRLKESTLRYWMRRVGEITGFEQVTRPYLLRYAAAKEFNNSEEVTDALQNVILQHSDISTFVRHYEVDVDVDVQGIIRKTGSQTSRVRFACSLSASIDPDRPYKLSPEESKSLNELPVVRARQDTVNKRKRKWEDRKAKLSRAMAVCQATFGHLGEGAPSRLHRQLRQKLESLEDRTIEAKRRYNKAVRELRNEKQRQRNRRIRENLERYRNEQPVIDLERQLAGKLVDTKVMGALEHKGSMSPQHLKVVDTTLTMPGATLEAEYQRRIDAINAMAAFCSVEEGRPTPRATQPHRLSASDDGESCRPAKRQRHSVIDATDAVLRQAMESVRVRSAEEQRNGLKRHKATRPTKCFLCIGNPDLPLRDRVHDYATPGSLTRHFKRMHVNRPWPAKGVECNVCGSALLQQKSDLVEHAEAAHGTVVRGRAQEGLALEYLHKTGLN</sequence>
<feature type="compositionally biased region" description="Low complexity" evidence="2">
    <location>
        <begin position="33"/>
        <end position="47"/>
    </location>
</feature>
<dbReference type="PANTHER" id="PTHR37535">
    <property type="entry name" value="FLUG DOMAIN PROTEIN"/>
    <property type="match status" value="1"/>
</dbReference>
<gene>
    <name evidence="3" type="ORF">AFUB_048400</name>
</gene>
<keyword evidence="1" id="KW-0175">Coiled coil</keyword>
<dbReference type="Pfam" id="PF11917">
    <property type="entry name" value="DUF3435"/>
    <property type="match status" value="1"/>
</dbReference>
<feature type="compositionally biased region" description="Acidic residues" evidence="2">
    <location>
        <begin position="75"/>
        <end position="106"/>
    </location>
</feature>
<dbReference type="EMBL" id="DS499596">
    <property type="protein sequence ID" value="EDP53654.1"/>
    <property type="molecule type" value="Genomic_DNA"/>
</dbReference>
<evidence type="ECO:0000256" key="2">
    <source>
        <dbReference type="SAM" id="MobiDB-lite"/>
    </source>
</evidence>
<keyword evidence="4" id="KW-1185">Reference proteome</keyword>
<dbReference type="AlphaFoldDB" id="B0XXI0"/>